<organism evidence="2 3">
    <name type="scientific">Pontixanthobacter rizhaonensis</name>
    <dbReference type="NCBI Taxonomy" id="2730337"/>
    <lineage>
        <taxon>Bacteria</taxon>
        <taxon>Pseudomonadati</taxon>
        <taxon>Pseudomonadota</taxon>
        <taxon>Alphaproteobacteria</taxon>
        <taxon>Sphingomonadales</taxon>
        <taxon>Erythrobacteraceae</taxon>
        <taxon>Pontixanthobacter</taxon>
    </lineage>
</organism>
<dbReference type="PANTHER" id="PTHR34406:SF1">
    <property type="entry name" value="PROTEIN YCEI"/>
    <property type="match status" value="1"/>
</dbReference>
<dbReference type="Gene3D" id="2.40.128.110">
    <property type="entry name" value="Lipid/polyisoprenoid-binding, YceI-like"/>
    <property type="match status" value="1"/>
</dbReference>
<gene>
    <name evidence="2" type="ORF">HKD42_08355</name>
</gene>
<dbReference type="InterPro" id="IPR007372">
    <property type="entry name" value="Lipid/polyisoprenoid-bd_YceI"/>
</dbReference>
<feature type="domain" description="Lipid/polyisoprenoid-binding YceI-like" evidence="1">
    <location>
        <begin position="24"/>
        <end position="187"/>
    </location>
</feature>
<dbReference type="InterPro" id="IPR036761">
    <property type="entry name" value="TTHA0802/YceI-like_sf"/>
</dbReference>
<dbReference type="RefSeq" id="WP_170012404.1">
    <property type="nucleotide sequence ID" value="NZ_JABCRE010000003.1"/>
</dbReference>
<accession>A0A848QMV0</accession>
<dbReference type="EMBL" id="JABCRE010000003">
    <property type="protein sequence ID" value="NMW32070.1"/>
    <property type="molecule type" value="Genomic_DNA"/>
</dbReference>
<reference evidence="2 3" key="1">
    <citation type="submission" date="2020-04" db="EMBL/GenBank/DDBJ databases">
        <authorList>
            <person name="Liu A."/>
        </authorList>
    </citation>
    <scope>NUCLEOTIDE SEQUENCE [LARGE SCALE GENOMIC DNA]</scope>
    <source>
        <strain evidence="2 3">RZ02</strain>
    </source>
</reference>
<name>A0A848QMV0_9SPHN</name>
<evidence type="ECO:0000259" key="1">
    <source>
        <dbReference type="SMART" id="SM00867"/>
    </source>
</evidence>
<keyword evidence="3" id="KW-1185">Reference proteome</keyword>
<evidence type="ECO:0000313" key="2">
    <source>
        <dbReference type="EMBL" id="NMW32070.1"/>
    </source>
</evidence>
<dbReference type="SMART" id="SM00867">
    <property type="entry name" value="YceI"/>
    <property type="match status" value="1"/>
</dbReference>
<protein>
    <submittedName>
        <fullName evidence="2">YceI family protein</fullName>
    </submittedName>
</protein>
<dbReference type="AlphaFoldDB" id="A0A848QMV0"/>
<dbReference type="PANTHER" id="PTHR34406">
    <property type="entry name" value="PROTEIN YCEI"/>
    <property type="match status" value="1"/>
</dbReference>
<dbReference type="SUPFAM" id="SSF101874">
    <property type="entry name" value="YceI-like"/>
    <property type="match status" value="1"/>
</dbReference>
<dbReference type="Pfam" id="PF04264">
    <property type="entry name" value="YceI"/>
    <property type="match status" value="1"/>
</dbReference>
<dbReference type="Proteomes" id="UP000561181">
    <property type="component" value="Unassembled WGS sequence"/>
</dbReference>
<proteinExistence type="predicted"/>
<evidence type="ECO:0000313" key="3">
    <source>
        <dbReference type="Proteomes" id="UP000561181"/>
    </source>
</evidence>
<comment type="caution">
    <text evidence="2">The sequence shown here is derived from an EMBL/GenBank/DDBJ whole genome shotgun (WGS) entry which is preliminary data.</text>
</comment>
<sequence length="189" mass="20500">MRIAQWILAPLALLLLTGAAMPLRYVVDPAGSNVSAKVGFLGIGSKTAGFPDMSGTAQIQPDRLDSLALDVSLDARSLTAPDKLTLSRLRGEKFFWVEKYPTVRFVGSTLKMTGDRRGLVDGKLTARGVTQPVQLAVTFDTPPASAKRGQPLTIRGETTINRRDFGMKSYSLIVGKNVTIKLKARMVPR</sequence>